<accession>A0ABW7LPP9</accession>
<evidence type="ECO:0000313" key="2">
    <source>
        <dbReference type="Proteomes" id="UP001609376"/>
    </source>
</evidence>
<dbReference type="SUPFAM" id="SSF58100">
    <property type="entry name" value="Bacterial hemolysins"/>
    <property type="match status" value="1"/>
</dbReference>
<gene>
    <name evidence="1" type="ORF">ACHFJ0_18750</name>
</gene>
<protein>
    <submittedName>
        <fullName evidence="1">Alpha-xenorhabdolysin family binary toxin subunit A</fullName>
    </submittedName>
</protein>
<comment type="caution">
    <text evidence="1">The sequence shown here is derived from an EMBL/GenBank/DDBJ whole genome shotgun (WGS) entry which is preliminary data.</text>
</comment>
<organism evidence="1 2">
    <name type="scientific">Paracoccus broussonetiae subsp. drimophilus</name>
    <dbReference type="NCBI Taxonomy" id="3373869"/>
    <lineage>
        <taxon>Bacteria</taxon>
        <taxon>Pseudomonadati</taxon>
        <taxon>Pseudomonadota</taxon>
        <taxon>Alphaproteobacteria</taxon>
        <taxon>Rhodobacterales</taxon>
        <taxon>Paracoccaceae</taxon>
        <taxon>Paracoccus</taxon>
        <taxon>Paracoccus broussonetiae</taxon>
    </lineage>
</organism>
<dbReference type="EMBL" id="JBIMPR010000016">
    <property type="protein sequence ID" value="MFH5776283.1"/>
    <property type="molecule type" value="Genomic_DNA"/>
</dbReference>
<dbReference type="Gene3D" id="1.20.1170.10">
    <property type="match status" value="1"/>
</dbReference>
<sequence length="406" mass="44725">MGDDNPFKDKKGLNDGVALFATEDWINLMVFFWVAAYDGPSTESTMRLRLGMQSQYTVTAEIAKAIKDISALEGIGKDFLTTTVDKILGLADNIKHYELKAVTIYDRLAQLIDYYDLGFDTPADTQKKLDELIKLWKAGADDDMSQKIKVRIKELLVGLAGEADGYAKNAEELYKAIGDTGGGNNSYYKRLNDCSTEFDGDAKAFEKKYGEESSDVTTFKAKIETLNSELKTLRKKESDEVIVLSSSPAYLLIPFFGPFILAGVDVGVGIDLAHVRAEIESKVKEGELLQGRLDVASRFMTYYTNGRTLVEATSKSIREILPKIDTLGRAWRAIGADLNKIAGSLNVDGVSQLEGSDWNNLVATLATASRSWKEIGARADRFRSFAQPEVATSVEDLLNKVKTKAA</sequence>
<dbReference type="RefSeq" id="WP_395135311.1">
    <property type="nucleotide sequence ID" value="NZ_JBIMPR010000016.1"/>
</dbReference>
<name>A0ABW7LPP9_9RHOB</name>
<keyword evidence="2" id="KW-1185">Reference proteome</keyword>
<proteinExistence type="predicted"/>
<dbReference type="NCBIfam" id="NF033928">
    <property type="entry name" value="alph_xenorhab_A"/>
    <property type="match status" value="1"/>
</dbReference>
<reference evidence="1 2" key="1">
    <citation type="submission" date="2024-10" db="EMBL/GenBank/DDBJ databases">
        <title>Paracoccus drimophilus sp. nov., a novel bacterium from corn roots in Hunan.</title>
        <authorList>
            <person name="Li X."/>
        </authorList>
    </citation>
    <scope>NUCLEOTIDE SEQUENCE [LARGE SCALE GENOMIC DNA]</scope>
    <source>
        <strain evidence="1 2">NGMCC 1.201697</strain>
    </source>
</reference>
<evidence type="ECO:0000313" key="1">
    <source>
        <dbReference type="EMBL" id="MFH5776283.1"/>
    </source>
</evidence>
<dbReference type="Proteomes" id="UP001609376">
    <property type="component" value="Unassembled WGS sequence"/>
</dbReference>
<dbReference type="CDD" id="cd22656">
    <property type="entry name" value="ClyA_Cry6Aa-like"/>
    <property type="match status" value="1"/>
</dbReference>